<accession>A0A7K8BBP0</accession>
<dbReference type="EMBL" id="VZTF01009530">
    <property type="protein sequence ID" value="NXB12357.1"/>
    <property type="molecule type" value="Genomic_DNA"/>
</dbReference>
<feature type="compositionally biased region" description="Low complexity" evidence="4">
    <location>
        <begin position="152"/>
        <end position="168"/>
    </location>
</feature>
<keyword evidence="3" id="KW-0539">Nucleus</keyword>
<dbReference type="Pfam" id="PF03920">
    <property type="entry name" value="TLE_N"/>
    <property type="match status" value="1"/>
</dbReference>
<feature type="compositionally biased region" description="Low complexity" evidence="4">
    <location>
        <begin position="312"/>
        <end position="321"/>
    </location>
</feature>
<dbReference type="Proteomes" id="UP000517678">
    <property type="component" value="Unassembled WGS sequence"/>
</dbReference>
<feature type="non-terminal residue" evidence="6">
    <location>
        <position position="491"/>
    </location>
</feature>
<organism evidence="6 7">
    <name type="scientific">Cnemophilus loriae</name>
    <name type="common">Loria's bird-of-paradise</name>
    <dbReference type="NCBI Taxonomy" id="254448"/>
    <lineage>
        <taxon>Eukaryota</taxon>
        <taxon>Metazoa</taxon>
        <taxon>Chordata</taxon>
        <taxon>Craniata</taxon>
        <taxon>Vertebrata</taxon>
        <taxon>Euteleostomi</taxon>
        <taxon>Archelosauria</taxon>
        <taxon>Archosauria</taxon>
        <taxon>Dinosauria</taxon>
        <taxon>Saurischia</taxon>
        <taxon>Theropoda</taxon>
        <taxon>Coelurosauria</taxon>
        <taxon>Aves</taxon>
        <taxon>Neognathae</taxon>
        <taxon>Neoaves</taxon>
        <taxon>Telluraves</taxon>
        <taxon>Australaves</taxon>
        <taxon>Passeriformes</taxon>
        <taxon>Corvoidea</taxon>
        <taxon>Corvidae</taxon>
        <taxon>Cnemophilus</taxon>
    </lineage>
</organism>
<evidence type="ECO:0000313" key="7">
    <source>
        <dbReference type="Proteomes" id="UP000517678"/>
    </source>
</evidence>
<evidence type="ECO:0000259" key="5">
    <source>
        <dbReference type="Pfam" id="PF03920"/>
    </source>
</evidence>
<gene>
    <name evidence="6" type="primary">Tle2</name>
    <name evidence="6" type="ORF">CNELOR_R04820</name>
</gene>
<evidence type="ECO:0000313" key="6">
    <source>
        <dbReference type="EMBL" id="NXB12357.1"/>
    </source>
</evidence>
<protein>
    <submittedName>
        <fullName evidence="6">TLE2 protein</fullName>
    </submittedName>
</protein>
<dbReference type="Gene3D" id="2.130.10.10">
    <property type="entry name" value="YVTN repeat-like/Quinoprotein amine dehydrogenase"/>
    <property type="match status" value="1"/>
</dbReference>
<feature type="region of interest" description="Disordered" evidence="4">
    <location>
        <begin position="136"/>
        <end position="321"/>
    </location>
</feature>
<dbReference type="InterPro" id="IPR036322">
    <property type="entry name" value="WD40_repeat_dom_sf"/>
</dbReference>
<feature type="compositionally biased region" description="Low complexity" evidence="4">
    <location>
        <begin position="217"/>
        <end position="227"/>
    </location>
</feature>
<feature type="compositionally biased region" description="Basic and acidic residues" evidence="4">
    <location>
        <begin position="171"/>
        <end position="198"/>
    </location>
</feature>
<feature type="compositionally biased region" description="Polar residues" evidence="4">
    <location>
        <begin position="240"/>
        <end position="254"/>
    </location>
</feature>
<dbReference type="SMART" id="SM00320">
    <property type="entry name" value="WD40"/>
    <property type="match status" value="1"/>
</dbReference>
<feature type="compositionally biased region" description="Low complexity" evidence="4">
    <location>
        <begin position="269"/>
        <end position="285"/>
    </location>
</feature>
<feature type="compositionally biased region" description="Basic and acidic residues" evidence="4">
    <location>
        <begin position="136"/>
        <end position="148"/>
    </location>
</feature>
<evidence type="ECO:0000256" key="3">
    <source>
        <dbReference type="ARBA" id="ARBA00023242"/>
    </source>
</evidence>
<dbReference type="GO" id="GO:0005667">
    <property type="term" value="C:transcription regulator complex"/>
    <property type="evidence" value="ECO:0007669"/>
    <property type="project" value="TreeGrafter"/>
</dbReference>
<comment type="subcellular location">
    <subcellularLocation>
        <location evidence="1">Nucleus</location>
    </subcellularLocation>
</comment>
<dbReference type="GO" id="GO:0090090">
    <property type="term" value="P:negative regulation of canonical Wnt signaling pathway"/>
    <property type="evidence" value="ECO:0007669"/>
    <property type="project" value="TreeGrafter"/>
</dbReference>
<comment type="similarity">
    <text evidence="2">Belongs to the WD repeat Groucho/TLE family.</text>
</comment>
<dbReference type="InterPro" id="IPR009146">
    <property type="entry name" value="Groucho_enhance"/>
</dbReference>
<dbReference type="PANTHER" id="PTHR10814:SF4">
    <property type="entry name" value="TRANSDUCIN-LIKE ENHANCER PROTEIN 2"/>
    <property type="match status" value="1"/>
</dbReference>
<reference evidence="6 7" key="1">
    <citation type="submission" date="2019-09" db="EMBL/GenBank/DDBJ databases">
        <title>Bird 10,000 Genomes (B10K) Project - Family phase.</title>
        <authorList>
            <person name="Zhang G."/>
        </authorList>
    </citation>
    <scope>NUCLEOTIDE SEQUENCE [LARGE SCALE GENOMIC DNA]</scope>
    <source>
        <strain evidence="6">B10K-DU-029-38</strain>
        <tissue evidence="6">Muscle</tissue>
    </source>
</reference>
<dbReference type="InterPro" id="IPR001680">
    <property type="entry name" value="WD40_rpt"/>
</dbReference>
<feature type="non-terminal residue" evidence="6">
    <location>
        <position position="1"/>
    </location>
</feature>
<dbReference type="InterPro" id="IPR015943">
    <property type="entry name" value="WD40/YVTN_repeat-like_dom_sf"/>
</dbReference>
<dbReference type="GO" id="GO:0003714">
    <property type="term" value="F:transcription corepressor activity"/>
    <property type="evidence" value="ECO:0007669"/>
    <property type="project" value="TreeGrafter"/>
</dbReference>
<sequence length="491" mass="52511">SLKLECDKLASEKSEMQRHYVMYYEMSYGLNIEMHKQAEIVKRLSAICAQIIPFLTQEHQQQVLQAVERAKQVTMGELNSIVGQQQLQHLSHHASPLPLTPHPSSMQPSSLSGASGTSGLLALSGALMAQAQLATKEDRVAQDGENRVAHTLSSPSLPQSVSSSPPESLQDEERTGLKRKREEKELPGHSDSDGDKSDYNLVVDELFSPQDPPSEPGSPGRSPSRRLAPSRRELPESPASIGSSGSTTPLQPKDQSPEEFCLREQWNAPTSKPSSSSPPRDSLTPGPGPSSAVPLRPPPAKAASTDTVTLRSPLSSSSPYTSSLGMVPHAALSGELPAPGLYMGIHLSPQVSSAVLYGRSPMVSHRGRGRLCWRVLALLPVAFESHAHLRASTLSSSLSTIPGGKPAYSFHVSADGQMQPVPFPPDALIGSGIPRHARQLHTLTHGEVVCAVTISNSTRHVYTGGKGCVKVWDVGQPGTKTAVAQLDCLVR</sequence>
<evidence type="ECO:0000256" key="1">
    <source>
        <dbReference type="ARBA" id="ARBA00004123"/>
    </source>
</evidence>
<dbReference type="SUPFAM" id="SSF50978">
    <property type="entry name" value="WD40 repeat-like"/>
    <property type="match status" value="1"/>
</dbReference>
<proteinExistence type="inferred from homology"/>
<feature type="region of interest" description="Disordered" evidence="4">
    <location>
        <begin position="85"/>
        <end position="115"/>
    </location>
</feature>
<evidence type="ECO:0000256" key="4">
    <source>
        <dbReference type="SAM" id="MobiDB-lite"/>
    </source>
</evidence>
<feature type="domain" description="Groucho/TLE N-terminal Q-rich" evidence="5">
    <location>
        <begin position="1"/>
        <end position="89"/>
    </location>
</feature>
<name>A0A7K8BBP0_9CORV</name>
<keyword evidence="7" id="KW-1185">Reference proteome</keyword>
<evidence type="ECO:0000256" key="2">
    <source>
        <dbReference type="ARBA" id="ARBA00005969"/>
    </source>
</evidence>
<dbReference type="InterPro" id="IPR005617">
    <property type="entry name" value="Groucho/TLE_N"/>
</dbReference>
<dbReference type="PANTHER" id="PTHR10814">
    <property type="entry name" value="TRANSDUCIN-LIKE ENHANCER PROTEIN"/>
    <property type="match status" value="1"/>
</dbReference>
<comment type="caution">
    <text evidence="6">The sequence shown here is derived from an EMBL/GenBank/DDBJ whole genome shotgun (WGS) entry which is preliminary data.</text>
</comment>
<dbReference type="GO" id="GO:0005634">
    <property type="term" value="C:nucleus"/>
    <property type="evidence" value="ECO:0007669"/>
    <property type="project" value="UniProtKB-SubCell"/>
</dbReference>
<dbReference type="AlphaFoldDB" id="A0A7K8BBP0"/>